<dbReference type="RefSeq" id="WP_041016770.1">
    <property type="nucleotide sequence ID" value="NZ_CCEJ010000003.1"/>
</dbReference>
<dbReference type="SUPFAM" id="SSF53474">
    <property type="entry name" value="alpha/beta-Hydrolases"/>
    <property type="match status" value="1"/>
</dbReference>
<dbReference type="eggNOG" id="COG2267">
    <property type="taxonomic scope" value="Bacteria"/>
</dbReference>
<organism evidence="2 3">
    <name type="scientific">Candidatus Criblamydia sequanensis CRIB-18</name>
    <dbReference type="NCBI Taxonomy" id="1437425"/>
    <lineage>
        <taxon>Bacteria</taxon>
        <taxon>Pseudomonadati</taxon>
        <taxon>Chlamydiota</taxon>
        <taxon>Chlamydiia</taxon>
        <taxon>Parachlamydiales</taxon>
        <taxon>Candidatus Criblamydiaceae</taxon>
        <taxon>Candidatus Criblamydia</taxon>
    </lineage>
</organism>
<evidence type="ECO:0000313" key="3">
    <source>
        <dbReference type="Proteomes" id="UP000031552"/>
    </source>
</evidence>
<dbReference type="PRINTS" id="PR00111">
    <property type="entry name" value="ABHYDROLASE"/>
</dbReference>
<accession>A0A090D0Z8</accession>
<dbReference type="GO" id="GO:0047372">
    <property type="term" value="F:monoacylglycerol lipase activity"/>
    <property type="evidence" value="ECO:0007669"/>
    <property type="project" value="TreeGrafter"/>
</dbReference>
<dbReference type="GO" id="GO:0016020">
    <property type="term" value="C:membrane"/>
    <property type="evidence" value="ECO:0007669"/>
    <property type="project" value="TreeGrafter"/>
</dbReference>
<sequence>MPYLKLTDKEIYYETEGTLEPLILISGYGCDHTFWSPLLPSLKKKFQVIVFDNPGIGKTIDNGRPFSIEDMAKTVFEIKETLKLEKCHLAGHSMGGSIAMLAASSYGTHFSKTVLLNTSANWSYRSHLALESMLQLRSLDTDIEAIIKVALPWLFGQAFLSNPEKVEEFRKSVYNNPQTLNDQKRQLQALKDFDGRQSLAQIKNPCLLISGTEDLLSLPQDSHLLQKEIANSRLISCKSGHVSVLEIREEIISLLLTFLY</sequence>
<feature type="domain" description="AB hydrolase-1" evidence="1">
    <location>
        <begin position="21"/>
        <end position="245"/>
    </location>
</feature>
<comment type="caution">
    <text evidence="2">The sequence shown here is derived from an EMBL/GenBank/DDBJ whole genome shotgun (WGS) entry which is preliminary data.</text>
</comment>
<dbReference type="AlphaFoldDB" id="A0A090D0Z8"/>
<evidence type="ECO:0000259" key="1">
    <source>
        <dbReference type="Pfam" id="PF00561"/>
    </source>
</evidence>
<dbReference type="InterPro" id="IPR050266">
    <property type="entry name" value="AB_hydrolase_sf"/>
</dbReference>
<dbReference type="PANTHER" id="PTHR43798:SF5">
    <property type="entry name" value="MONOACYLGLYCEROL LIPASE ABHD6"/>
    <property type="match status" value="1"/>
</dbReference>
<dbReference type="GO" id="GO:0046464">
    <property type="term" value="P:acylglycerol catabolic process"/>
    <property type="evidence" value="ECO:0007669"/>
    <property type="project" value="TreeGrafter"/>
</dbReference>
<dbReference type="EMBL" id="CCEJ010000003">
    <property type="protein sequence ID" value="CDR33243.1"/>
    <property type="molecule type" value="Genomic_DNA"/>
</dbReference>
<protein>
    <submittedName>
        <fullName evidence="2">Alpha/beta hydrolase domain-containing protein</fullName>
    </submittedName>
</protein>
<keyword evidence="3" id="KW-1185">Reference proteome</keyword>
<reference evidence="2" key="1">
    <citation type="submission" date="2013-12" db="EMBL/GenBank/DDBJ databases">
        <authorList>
            <person name="Linke B."/>
        </authorList>
    </citation>
    <scope>NUCLEOTIDE SEQUENCE [LARGE SCALE GENOMIC DNA]</scope>
    <source>
        <strain evidence="2">CRIB-18</strain>
    </source>
</reference>
<dbReference type="PANTHER" id="PTHR43798">
    <property type="entry name" value="MONOACYLGLYCEROL LIPASE"/>
    <property type="match status" value="1"/>
</dbReference>
<evidence type="ECO:0000313" key="2">
    <source>
        <dbReference type="EMBL" id="CDR33243.1"/>
    </source>
</evidence>
<dbReference type="InterPro" id="IPR000073">
    <property type="entry name" value="AB_hydrolase_1"/>
</dbReference>
<keyword evidence="2" id="KW-0378">Hydrolase</keyword>
<gene>
    <name evidence="2" type="ORF">CSEC_0406</name>
</gene>
<dbReference type="Gene3D" id="3.40.50.1820">
    <property type="entry name" value="alpha/beta hydrolase"/>
    <property type="match status" value="1"/>
</dbReference>
<reference evidence="2" key="2">
    <citation type="submission" date="2014-09" db="EMBL/GenBank/DDBJ databases">
        <title>Criblamydia sequanensis harbors a mega-plasmid encoding arsenite resistance.</title>
        <authorList>
            <person name="Bertelli C."/>
            <person name="Goesmann A."/>
            <person name="Greub G."/>
        </authorList>
    </citation>
    <scope>NUCLEOTIDE SEQUENCE [LARGE SCALE GENOMIC DNA]</scope>
    <source>
        <strain evidence="2">CRIB-18</strain>
    </source>
</reference>
<name>A0A090D0Z8_9BACT</name>
<dbReference type="InterPro" id="IPR029058">
    <property type="entry name" value="AB_hydrolase_fold"/>
</dbReference>
<dbReference type="Pfam" id="PF00561">
    <property type="entry name" value="Abhydrolase_1"/>
    <property type="match status" value="1"/>
</dbReference>
<proteinExistence type="predicted"/>
<dbReference type="Proteomes" id="UP000031552">
    <property type="component" value="Unassembled WGS sequence"/>
</dbReference>
<dbReference type="STRING" id="1437425.CSEC_0406"/>